<evidence type="ECO:0000313" key="3">
    <source>
        <dbReference type="Proteomes" id="UP000597762"/>
    </source>
</evidence>
<organism evidence="2 3">
    <name type="scientific">Acanthosepion pharaonis</name>
    <name type="common">Pharaoh cuttlefish</name>
    <name type="synonym">Sepia pharaonis</name>
    <dbReference type="NCBI Taxonomy" id="158019"/>
    <lineage>
        <taxon>Eukaryota</taxon>
        <taxon>Metazoa</taxon>
        <taxon>Spiralia</taxon>
        <taxon>Lophotrochozoa</taxon>
        <taxon>Mollusca</taxon>
        <taxon>Cephalopoda</taxon>
        <taxon>Coleoidea</taxon>
        <taxon>Decapodiformes</taxon>
        <taxon>Sepiida</taxon>
        <taxon>Sepiina</taxon>
        <taxon>Sepiidae</taxon>
        <taxon>Acanthosepion</taxon>
    </lineage>
</organism>
<proteinExistence type="predicted"/>
<feature type="region of interest" description="Disordered" evidence="1">
    <location>
        <begin position="31"/>
        <end position="128"/>
    </location>
</feature>
<evidence type="ECO:0000313" key="2">
    <source>
        <dbReference type="EMBL" id="CAE1297588.1"/>
    </source>
</evidence>
<name>A0A812DHZ1_ACAPH</name>
<gene>
    <name evidence="2" type="ORF">SPHA_52086</name>
</gene>
<keyword evidence="3" id="KW-1185">Reference proteome</keyword>
<comment type="caution">
    <text evidence="2">The sequence shown here is derived from an EMBL/GenBank/DDBJ whole genome shotgun (WGS) entry which is preliminary data.</text>
</comment>
<dbReference type="EMBL" id="CAHIKZ030003209">
    <property type="protein sequence ID" value="CAE1297588.1"/>
    <property type="molecule type" value="Genomic_DNA"/>
</dbReference>
<sequence length="246" mass="26426">MVGLGSALTFALPHFQIGDGRATGPACFRDWGRDAGPPQRRAGTARAGVSIRATPPARRPTRRCPPPAPVRCRAQPAHAVWSRQNGGATAASLSRERRLGRGRTGSGLALRDRRGGIGDGGQRPSSTMPLFGVIEGQSARRTPQFRVIGGQALGLRTADVELRGEDIGHVTAQLPQLRHVKSRLTKGEPSCGKLISVVRTFNWRSLVRNSLNAIARLDIVGVALQHPTPARSSPRWYSRSVPGNHD</sequence>
<dbReference type="AlphaFoldDB" id="A0A812DHZ1"/>
<evidence type="ECO:0000256" key="1">
    <source>
        <dbReference type="SAM" id="MobiDB-lite"/>
    </source>
</evidence>
<protein>
    <submittedName>
        <fullName evidence="2">Uncharacterized protein</fullName>
    </submittedName>
</protein>
<accession>A0A812DHZ1</accession>
<dbReference type="Proteomes" id="UP000597762">
    <property type="component" value="Unassembled WGS sequence"/>
</dbReference>
<reference evidence="2" key="1">
    <citation type="submission" date="2021-01" db="EMBL/GenBank/DDBJ databases">
        <authorList>
            <person name="Li R."/>
            <person name="Bekaert M."/>
        </authorList>
    </citation>
    <scope>NUCLEOTIDE SEQUENCE</scope>
    <source>
        <strain evidence="2">Farmed</strain>
    </source>
</reference>